<dbReference type="Gene3D" id="3.30.70.1060">
    <property type="entry name" value="Dimeric alpha+beta barrel"/>
    <property type="match status" value="1"/>
</dbReference>
<evidence type="ECO:0008006" key="3">
    <source>
        <dbReference type="Google" id="ProtNLM"/>
    </source>
</evidence>
<dbReference type="EMBL" id="CP141884">
    <property type="protein sequence ID" value="WRT66767.1"/>
    <property type="molecule type" value="Genomic_DNA"/>
</dbReference>
<dbReference type="SUPFAM" id="SSF54909">
    <property type="entry name" value="Dimeric alpha+beta barrel"/>
    <property type="match status" value="1"/>
</dbReference>
<organism evidence="1 2">
    <name type="scientific">Kwoniella shivajii</name>
    <dbReference type="NCBI Taxonomy" id="564305"/>
    <lineage>
        <taxon>Eukaryota</taxon>
        <taxon>Fungi</taxon>
        <taxon>Dikarya</taxon>
        <taxon>Basidiomycota</taxon>
        <taxon>Agaricomycotina</taxon>
        <taxon>Tremellomycetes</taxon>
        <taxon>Tremellales</taxon>
        <taxon>Cryptococcaceae</taxon>
        <taxon>Kwoniella</taxon>
    </lineage>
</organism>
<reference evidence="1 2" key="1">
    <citation type="submission" date="2024-01" db="EMBL/GenBank/DDBJ databases">
        <title>Comparative genomics of Cryptococcus and Kwoniella reveals pathogenesis evolution and contrasting modes of karyotype evolution via chromosome fusion or intercentromeric recombination.</title>
        <authorList>
            <person name="Coelho M.A."/>
            <person name="David-Palma M."/>
            <person name="Shea T."/>
            <person name="Bowers K."/>
            <person name="McGinley-Smith S."/>
            <person name="Mohammad A.W."/>
            <person name="Gnirke A."/>
            <person name="Yurkov A.M."/>
            <person name="Nowrousian M."/>
            <person name="Sun S."/>
            <person name="Cuomo C.A."/>
            <person name="Heitman J."/>
        </authorList>
    </citation>
    <scope>NUCLEOTIDE SEQUENCE [LARGE SCALE GENOMIC DNA]</scope>
    <source>
        <strain evidence="1">CBS 11374</strain>
    </source>
</reference>
<dbReference type="Proteomes" id="UP001329825">
    <property type="component" value="Chromosome 4"/>
</dbReference>
<dbReference type="RefSeq" id="XP_062791507.1">
    <property type="nucleotide sequence ID" value="XM_062935456.1"/>
</dbReference>
<dbReference type="InterPro" id="IPR011008">
    <property type="entry name" value="Dimeric_a/b-barrel"/>
</dbReference>
<name>A0ABZ1CZK6_9TREE</name>
<evidence type="ECO:0000313" key="2">
    <source>
        <dbReference type="Proteomes" id="UP001329825"/>
    </source>
</evidence>
<gene>
    <name evidence="1" type="ORF">IL334_003730</name>
</gene>
<protein>
    <recommendedName>
        <fullName evidence="3">YCII-related domain-containing protein</fullName>
    </recommendedName>
</protein>
<sequence length="122" mass="14216">MLPTRTVFRKPTLFYAICPDYPNVLGERLKVRGEHWRRAEEDKKAGILEFGRGTVAPPDSPLHQQELPTGIQAMNGSIMFFRFQSLEDTWKRIKEDVYYTGGIWDKEKLQIGEFIRLPSDDE</sequence>
<accession>A0ABZ1CZK6</accession>
<dbReference type="InterPro" id="IPR051807">
    <property type="entry name" value="Sec-metab_biosynth-assoc"/>
</dbReference>
<dbReference type="PANTHER" id="PTHR33606">
    <property type="entry name" value="PROTEIN YCII"/>
    <property type="match status" value="1"/>
</dbReference>
<evidence type="ECO:0000313" key="1">
    <source>
        <dbReference type="EMBL" id="WRT66767.1"/>
    </source>
</evidence>
<dbReference type="PANTHER" id="PTHR33606:SF3">
    <property type="entry name" value="PROTEIN YCII"/>
    <property type="match status" value="1"/>
</dbReference>
<proteinExistence type="predicted"/>
<dbReference type="GeneID" id="87955861"/>
<keyword evidence="2" id="KW-1185">Reference proteome</keyword>